<accession>A0AAE0MB11</accession>
<feature type="compositionally biased region" description="Acidic residues" evidence="1">
    <location>
        <begin position="445"/>
        <end position="463"/>
    </location>
</feature>
<reference evidence="3" key="2">
    <citation type="submission" date="2023-06" db="EMBL/GenBank/DDBJ databases">
        <authorList>
            <consortium name="Lawrence Berkeley National Laboratory"/>
            <person name="Haridas S."/>
            <person name="Hensen N."/>
            <person name="Bonometti L."/>
            <person name="Westerberg I."/>
            <person name="Brannstrom I.O."/>
            <person name="Guillou S."/>
            <person name="Cros-Aarteil S."/>
            <person name="Calhoun S."/>
            <person name="Kuo A."/>
            <person name="Mondo S."/>
            <person name="Pangilinan J."/>
            <person name="Riley R."/>
            <person name="Labutti K."/>
            <person name="Andreopoulos B."/>
            <person name="Lipzen A."/>
            <person name="Chen C."/>
            <person name="Yanf M."/>
            <person name="Daum C."/>
            <person name="Ng V."/>
            <person name="Clum A."/>
            <person name="Steindorff A."/>
            <person name="Ohm R."/>
            <person name="Martin F."/>
            <person name="Silar P."/>
            <person name="Natvig D."/>
            <person name="Lalanne C."/>
            <person name="Gautier V."/>
            <person name="Ament-Velasquez S.L."/>
            <person name="Kruys A."/>
            <person name="Hutchinson M.I."/>
            <person name="Powell A.J."/>
            <person name="Barry K."/>
            <person name="Miller A.N."/>
            <person name="Grigoriev I.V."/>
            <person name="Debuchy R."/>
            <person name="Gladieux P."/>
            <person name="Thoren M.H."/>
            <person name="Johannesson H."/>
        </authorList>
    </citation>
    <scope>NUCLEOTIDE SEQUENCE</scope>
    <source>
        <strain evidence="3">CBS 118394</strain>
    </source>
</reference>
<organism evidence="3 4">
    <name type="scientific">Apodospora peruviana</name>
    <dbReference type="NCBI Taxonomy" id="516989"/>
    <lineage>
        <taxon>Eukaryota</taxon>
        <taxon>Fungi</taxon>
        <taxon>Dikarya</taxon>
        <taxon>Ascomycota</taxon>
        <taxon>Pezizomycotina</taxon>
        <taxon>Sordariomycetes</taxon>
        <taxon>Sordariomycetidae</taxon>
        <taxon>Sordariales</taxon>
        <taxon>Lasiosphaeriaceae</taxon>
        <taxon>Apodospora</taxon>
    </lineage>
</organism>
<sequence>MYAPTQRVPAWKRLGLKLKGPASGDDPASSPSSGNASGTPNHSTQASQNGRQSLNASPASALKRKQQGSVQTPNKRFRPDEQQTPATNESTLRRQKSVTFAEDTKETVKPKPAKAKKPKKKEKTPKKIPEAPGPEFSLEPALSYLRQWDTDRESWKFNKNHQTLLIKYLFDANKVPSSDISVFYRYIRDLKGAVRSRLRETAEEIKKKDMEEGVAAFPSSMKDKETRQKEYEAAISAFLQQKHQANGGGSSSTNANGKRTFDEVELVLRIATPEVKQRLLKRIRAEMVLDELSDSESTTSTDTTTTTTTSSAMSLSSDFGRREVAAAPTGGSDESRAAVKTNDGPQQPAKRRRLRNRRTGIDDDDSSSDESSSDEDSDSSDDDEEEERDTLDDADDSSSSSSSDDDSDDSDGDMVIIPSDIGDGNESSSSSSSSSSSGSDSESAVTDDENNSASESSDDSDDE</sequence>
<feature type="compositionally biased region" description="Polar residues" evidence="1">
    <location>
        <begin position="39"/>
        <end position="58"/>
    </location>
</feature>
<feature type="compositionally biased region" description="Basic residues" evidence="1">
    <location>
        <begin position="349"/>
        <end position="358"/>
    </location>
</feature>
<feature type="compositionally biased region" description="Low complexity" evidence="1">
    <location>
        <begin position="295"/>
        <end position="318"/>
    </location>
</feature>
<comment type="caution">
    <text evidence="3">The sequence shown here is derived from an EMBL/GenBank/DDBJ whole genome shotgun (WGS) entry which is preliminary data.</text>
</comment>
<feature type="region of interest" description="Disordered" evidence="1">
    <location>
        <begin position="291"/>
        <end position="463"/>
    </location>
</feature>
<keyword evidence="4" id="KW-1185">Reference proteome</keyword>
<dbReference type="AlphaFoldDB" id="A0AAE0MB11"/>
<evidence type="ECO:0000259" key="2">
    <source>
        <dbReference type="Pfam" id="PF10180"/>
    </source>
</evidence>
<dbReference type="Pfam" id="PF10180">
    <property type="entry name" value="WKF"/>
    <property type="match status" value="1"/>
</dbReference>
<evidence type="ECO:0000256" key="1">
    <source>
        <dbReference type="SAM" id="MobiDB-lite"/>
    </source>
</evidence>
<dbReference type="InterPro" id="IPR019327">
    <property type="entry name" value="WKF"/>
</dbReference>
<dbReference type="PANTHER" id="PTHR22306:SF2">
    <property type="entry name" value="CHROMOSOME 7 OPEN READING FRAME 50"/>
    <property type="match status" value="1"/>
</dbReference>
<name>A0AAE0MB11_9PEZI</name>
<dbReference type="Proteomes" id="UP001283341">
    <property type="component" value="Unassembled WGS sequence"/>
</dbReference>
<evidence type="ECO:0000313" key="3">
    <source>
        <dbReference type="EMBL" id="KAK3325907.1"/>
    </source>
</evidence>
<feature type="domain" description="WKF" evidence="2">
    <location>
        <begin position="143"/>
        <end position="205"/>
    </location>
</feature>
<feature type="compositionally biased region" description="Low complexity" evidence="1">
    <location>
        <begin position="419"/>
        <end position="443"/>
    </location>
</feature>
<protein>
    <recommendedName>
        <fullName evidence="2">WKF domain-containing protein</fullName>
    </recommendedName>
</protein>
<evidence type="ECO:0000313" key="4">
    <source>
        <dbReference type="Proteomes" id="UP001283341"/>
    </source>
</evidence>
<reference evidence="3" key="1">
    <citation type="journal article" date="2023" name="Mol. Phylogenet. Evol.">
        <title>Genome-scale phylogeny and comparative genomics of the fungal order Sordariales.</title>
        <authorList>
            <person name="Hensen N."/>
            <person name="Bonometti L."/>
            <person name="Westerberg I."/>
            <person name="Brannstrom I.O."/>
            <person name="Guillou S."/>
            <person name="Cros-Aarteil S."/>
            <person name="Calhoun S."/>
            <person name="Haridas S."/>
            <person name="Kuo A."/>
            <person name="Mondo S."/>
            <person name="Pangilinan J."/>
            <person name="Riley R."/>
            <person name="LaButti K."/>
            <person name="Andreopoulos B."/>
            <person name="Lipzen A."/>
            <person name="Chen C."/>
            <person name="Yan M."/>
            <person name="Daum C."/>
            <person name="Ng V."/>
            <person name="Clum A."/>
            <person name="Steindorff A."/>
            <person name="Ohm R.A."/>
            <person name="Martin F."/>
            <person name="Silar P."/>
            <person name="Natvig D.O."/>
            <person name="Lalanne C."/>
            <person name="Gautier V."/>
            <person name="Ament-Velasquez S.L."/>
            <person name="Kruys A."/>
            <person name="Hutchinson M.I."/>
            <person name="Powell A.J."/>
            <person name="Barry K."/>
            <person name="Miller A.N."/>
            <person name="Grigoriev I.V."/>
            <person name="Debuchy R."/>
            <person name="Gladieux P."/>
            <person name="Hiltunen Thoren M."/>
            <person name="Johannesson H."/>
        </authorList>
    </citation>
    <scope>NUCLEOTIDE SEQUENCE</scope>
    <source>
        <strain evidence="3">CBS 118394</strain>
    </source>
</reference>
<feature type="compositionally biased region" description="Acidic residues" evidence="1">
    <location>
        <begin position="403"/>
        <end position="412"/>
    </location>
</feature>
<feature type="compositionally biased region" description="Low complexity" evidence="1">
    <location>
        <begin position="20"/>
        <end position="38"/>
    </location>
</feature>
<proteinExistence type="predicted"/>
<gene>
    <name evidence="3" type="ORF">B0H66DRAFT_549744</name>
</gene>
<feature type="region of interest" description="Disordered" evidence="1">
    <location>
        <begin position="1"/>
        <end position="136"/>
    </location>
</feature>
<feature type="compositionally biased region" description="Acidic residues" evidence="1">
    <location>
        <begin position="362"/>
        <end position="396"/>
    </location>
</feature>
<dbReference type="EMBL" id="JAUEDM010000002">
    <property type="protein sequence ID" value="KAK3325907.1"/>
    <property type="molecule type" value="Genomic_DNA"/>
</dbReference>
<dbReference type="PANTHER" id="PTHR22306">
    <property type="entry name" value="CHROMOSOME 7 OPEN READING FRAME 50"/>
    <property type="match status" value="1"/>
</dbReference>
<feature type="compositionally biased region" description="Basic residues" evidence="1">
    <location>
        <begin position="111"/>
        <end position="126"/>
    </location>
</feature>